<name>G2Y6L8_BOTF4</name>
<dbReference type="EMBL" id="FQ790293">
    <property type="protein sequence ID" value="CCD48270.1"/>
    <property type="molecule type" value="Genomic_DNA"/>
</dbReference>
<organism evidence="1 2">
    <name type="scientific">Botryotinia fuckeliana (strain T4)</name>
    <name type="common">Noble rot fungus</name>
    <name type="synonym">Botrytis cinerea</name>
    <dbReference type="NCBI Taxonomy" id="999810"/>
    <lineage>
        <taxon>Eukaryota</taxon>
        <taxon>Fungi</taxon>
        <taxon>Dikarya</taxon>
        <taxon>Ascomycota</taxon>
        <taxon>Pezizomycotina</taxon>
        <taxon>Leotiomycetes</taxon>
        <taxon>Helotiales</taxon>
        <taxon>Sclerotiniaceae</taxon>
        <taxon>Botrytis</taxon>
    </lineage>
</organism>
<reference evidence="2" key="1">
    <citation type="journal article" date="2011" name="PLoS Genet.">
        <title>Genomic analysis of the necrotrophic fungal pathogens Sclerotinia sclerotiorum and Botrytis cinerea.</title>
        <authorList>
            <person name="Amselem J."/>
            <person name="Cuomo C.A."/>
            <person name="van Kan J.A."/>
            <person name="Viaud M."/>
            <person name="Benito E.P."/>
            <person name="Couloux A."/>
            <person name="Coutinho P.M."/>
            <person name="de Vries R.P."/>
            <person name="Dyer P.S."/>
            <person name="Fillinger S."/>
            <person name="Fournier E."/>
            <person name="Gout L."/>
            <person name="Hahn M."/>
            <person name="Kohn L."/>
            <person name="Lapalu N."/>
            <person name="Plummer K.M."/>
            <person name="Pradier J.M."/>
            <person name="Quevillon E."/>
            <person name="Sharon A."/>
            <person name="Simon A."/>
            <person name="ten Have A."/>
            <person name="Tudzynski B."/>
            <person name="Tudzynski P."/>
            <person name="Wincker P."/>
            <person name="Andrew M."/>
            <person name="Anthouard V."/>
            <person name="Beever R.E."/>
            <person name="Beffa R."/>
            <person name="Benoit I."/>
            <person name="Bouzid O."/>
            <person name="Brault B."/>
            <person name="Chen Z."/>
            <person name="Choquer M."/>
            <person name="Collemare J."/>
            <person name="Cotton P."/>
            <person name="Danchin E.G."/>
            <person name="Da Silva C."/>
            <person name="Gautier A."/>
            <person name="Giraud C."/>
            <person name="Giraud T."/>
            <person name="Gonzalez C."/>
            <person name="Grossetete S."/>
            <person name="Guldener U."/>
            <person name="Henrissat B."/>
            <person name="Howlett B.J."/>
            <person name="Kodira C."/>
            <person name="Kretschmer M."/>
            <person name="Lappartient A."/>
            <person name="Leroch M."/>
            <person name="Levis C."/>
            <person name="Mauceli E."/>
            <person name="Neuveglise C."/>
            <person name="Oeser B."/>
            <person name="Pearson M."/>
            <person name="Poulain J."/>
            <person name="Poussereau N."/>
            <person name="Quesneville H."/>
            <person name="Rascle C."/>
            <person name="Schumacher J."/>
            <person name="Segurens B."/>
            <person name="Sexton A."/>
            <person name="Silva E."/>
            <person name="Sirven C."/>
            <person name="Soanes D.M."/>
            <person name="Talbot N.J."/>
            <person name="Templeton M."/>
            <person name="Yandava C."/>
            <person name="Yarden O."/>
            <person name="Zeng Q."/>
            <person name="Rollins J.A."/>
            <person name="Lebrun M.H."/>
            <person name="Dickman M."/>
        </authorList>
    </citation>
    <scope>NUCLEOTIDE SEQUENCE [LARGE SCALE GENOMIC DNA]</scope>
    <source>
        <strain evidence="2">T4</strain>
    </source>
</reference>
<dbReference type="Proteomes" id="UP000008177">
    <property type="component" value="Unplaced contigs"/>
</dbReference>
<accession>G2Y6L8</accession>
<sequence length="52" mass="5904">MQGRYNQLGRNQAPGSQLHIFAEHLRILIGRAKRCFGGTEMTVQGYQIDKTI</sequence>
<evidence type="ECO:0000313" key="2">
    <source>
        <dbReference type="Proteomes" id="UP000008177"/>
    </source>
</evidence>
<evidence type="ECO:0000313" key="1">
    <source>
        <dbReference type="EMBL" id="CCD48270.1"/>
    </source>
</evidence>
<proteinExistence type="predicted"/>
<dbReference type="InParanoid" id="G2Y6L8"/>
<protein>
    <submittedName>
        <fullName evidence="1">Uncharacterized protein</fullName>
    </submittedName>
</protein>
<dbReference type="AlphaFoldDB" id="G2Y6L8"/>
<gene>
    <name evidence="1" type="ORF">BofuT4_P106540.1</name>
</gene>
<dbReference type="HOGENOM" id="CLU_3086970_0_0_1"/>